<dbReference type="AlphaFoldDB" id="A0A811TZQ7"/>
<keyword evidence="1" id="KW-0732">Signal</keyword>
<accession>A0A811TZQ7</accession>
<feature type="chain" id="PRO_5032489323" evidence="1">
    <location>
        <begin position="20"/>
        <end position="118"/>
    </location>
</feature>
<evidence type="ECO:0000313" key="2">
    <source>
        <dbReference type="EMBL" id="CAD6992199.1"/>
    </source>
</evidence>
<comment type="caution">
    <text evidence="2">The sequence shown here is derived from an EMBL/GenBank/DDBJ whole genome shotgun (WGS) entry which is preliminary data.</text>
</comment>
<evidence type="ECO:0000256" key="1">
    <source>
        <dbReference type="SAM" id="SignalP"/>
    </source>
</evidence>
<dbReference type="EMBL" id="CAJHJT010000001">
    <property type="protein sequence ID" value="CAD6992199.1"/>
    <property type="molecule type" value="Genomic_DNA"/>
</dbReference>
<organism evidence="2 3">
    <name type="scientific">Ceratitis capitata</name>
    <name type="common">Mediterranean fruit fly</name>
    <name type="synonym">Tephritis capitata</name>
    <dbReference type="NCBI Taxonomy" id="7213"/>
    <lineage>
        <taxon>Eukaryota</taxon>
        <taxon>Metazoa</taxon>
        <taxon>Ecdysozoa</taxon>
        <taxon>Arthropoda</taxon>
        <taxon>Hexapoda</taxon>
        <taxon>Insecta</taxon>
        <taxon>Pterygota</taxon>
        <taxon>Neoptera</taxon>
        <taxon>Endopterygota</taxon>
        <taxon>Diptera</taxon>
        <taxon>Brachycera</taxon>
        <taxon>Muscomorpha</taxon>
        <taxon>Tephritoidea</taxon>
        <taxon>Tephritidae</taxon>
        <taxon>Ceratitis</taxon>
        <taxon>Ceratitis</taxon>
    </lineage>
</organism>
<sequence length="118" mass="13272">MVIDLALVFLILPVDDAAADFSVGFIEVLSLCEKYVNLKYYNEILKLQRTEKNGIRQLKFPFISQEDLHFVLELVAGLWFVDKIMGSIESLSKRPIACRVIAISHAPFARSATASIVQ</sequence>
<gene>
    <name evidence="2" type="ORF">CCAP1982_LOCUS1071</name>
</gene>
<keyword evidence="3" id="KW-1185">Reference proteome</keyword>
<reference evidence="2" key="1">
    <citation type="submission" date="2020-11" db="EMBL/GenBank/DDBJ databases">
        <authorList>
            <person name="Whitehead M."/>
        </authorList>
    </citation>
    <scope>NUCLEOTIDE SEQUENCE</scope>
    <source>
        <strain evidence="2">EGII</strain>
    </source>
</reference>
<feature type="signal peptide" evidence="1">
    <location>
        <begin position="1"/>
        <end position="19"/>
    </location>
</feature>
<name>A0A811TZQ7_CERCA</name>
<evidence type="ECO:0000313" key="3">
    <source>
        <dbReference type="Proteomes" id="UP000606786"/>
    </source>
</evidence>
<proteinExistence type="predicted"/>
<protein>
    <submittedName>
        <fullName evidence="2">(Mediterranean fruit fly) hypothetical protein</fullName>
    </submittedName>
</protein>
<dbReference type="Proteomes" id="UP000606786">
    <property type="component" value="Unassembled WGS sequence"/>
</dbReference>